<dbReference type="InterPro" id="IPR004604">
    <property type="entry name" value="DNA_recomb/repair_RecN"/>
</dbReference>
<comment type="function">
    <text evidence="1 9">May be involved in recombinational repair of damaged DNA.</text>
</comment>
<evidence type="ECO:0000313" key="12">
    <source>
        <dbReference type="EMBL" id="QKG79569.1"/>
    </source>
</evidence>
<dbReference type="GO" id="GO:0006281">
    <property type="term" value="P:DNA repair"/>
    <property type="evidence" value="ECO:0007669"/>
    <property type="project" value="UniProtKB-KW"/>
</dbReference>
<evidence type="ECO:0000259" key="11">
    <source>
        <dbReference type="Pfam" id="PF02463"/>
    </source>
</evidence>
<dbReference type="InterPro" id="IPR027417">
    <property type="entry name" value="P-loop_NTPase"/>
</dbReference>
<feature type="coiled-coil region" evidence="10">
    <location>
        <begin position="261"/>
        <end position="338"/>
    </location>
</feature>
<keyword evidence="7 9" id="KW-0234">DNA repair</keyword>
<dbReference type="Pfam" id="PF02463">
    <property type="entry name" value="SMC_N"/>
    <property type="match status" value="1"/>
</dbReference>
<reference evidence="12 13" key="1">
    <citation type="submission" date="2019-07" db="EMBL/GenBank/DDBJ databases">
        <title>Thalassofilum flectens gen. nov., sp. nov., a novel moderate thermophilic anaerobe from a shallow sea hot spring in Kunashir Island (Russia), representing a new family in the order Bacteroidales, and proposal of Thalassofilacea fam. nov.</title>
        <authorList>
            <person name="Kochetkova T.V."/>
            <person name="Podosokorskaya O.A."/>
            <person name="Novikov A."/>
            <person name="Elcheninov A.G."/>
            <person name="Toshchakov S.V."/>
            <person name="Kublanov I.V."/>
        </authorList>
    </citation>
    <scope>NUCLEOTIDE SEQUENCE [LARGE SCALE GENOMIC DNA]</scope>
    <source>
        <strain evidence="12 13">38-H</strain>
    </source>
</reference>
<proteinExistence type="inferred from homology"/>
<dbReference type="GO" id="GO:0005524">
    <property type="term" value="F:ATP binding"/>
    <property type="evidence" value="ECO:0007669"/>
    <property type="project" value="UniProtKB-KW"/>
</dbReference>
<dbReference type="InterPro" id="IPR003395">
    <property type="entry name" value="RecF/RecN/SMC_N"/>
</dbReference>
<feature type="coiled-coil region" evidence="10">
    <location>
        <begin position="155"/>
        <end position="229"/>
    </location>
</feature>
<accession>A0A7D3Y3V3</accession>
<keyword evidence="10" id="KW-0175">Coiled coil</keyword>
<dbReference type="PANTHER" id="PTHR11059:SF0">
    <property type="entry name" value="DNA REPAIR PROTEIN RECN"/>
    <property type="match status" value="1"/>
</dbReference>
<evidence type="ECO:0000256" key="8">
    <source>
        <dbReference type="ARBA" id="ARBA00033408"/>
    </source>
</evidence>
<dbReference type="RefSeq" id="WP_173073422.1">
    <property type="nucleotide sequence ID" value="NZ_CP041345.1"/>
</dbReference>
<evidence type="ECO:0000256" key="6">
    <source>
        <dbReference type="ARBA" id="ARBA00022840"/>
    </source>
</evidence>
<gene>
    <name evidence="12" type="primary">recN</name>
    <name evidence="12" type="ORF">FHG85_04600</name>
</gene>
<keyword evidence="5 9" id="KW-0227">DNA damage</keyword>
<dbReference type="PIRSF" id="PIRSF003128">
    <property type="entry name" value="RecN"/>
    <property type="match status" value="1"/>
</dbReference>
<dbReference type="EMBL" id="CP041345">
    <property type="protein sequence ID" value="QKG79569.1"/>
    <property type="molecule type" value="Genomic_DNA"/>
</dbReference>
<organism evidence="12 13">
    <name type="scientific">Tenuifilum thalassicum</name>
    <dbReference type="NCBI Taxonomy" id="2590900"/>
    <lineage>
        <taxon>Bacteria</taxon>
        <taxon>Pseudomonadati</taxon>
        <taxon>Bacteroidota</taxon>
        <taxon>Bacteroidia</taxon>
        <taxon>Bacteroidales</taxon>
        <taxon>Tenuifilaceae</taxon>
        <taxon>Tenuifilum</taxon>
    </lineage>
</organism>
<evidence type="ECO:0000256" key="4">
    <source>
        <dbReference type="ARBA" id="ARBA00022741"/>
    </source>
</evidence>
<evidence type="ECO:0000256" key="9">
    <source>
        <dbReference type="PIRNR" id="PIRNR003128"/>
    </source>
</evidence>
<dbReference type="Gene3D" id="3.40.50.300">
    <property type="entry name" value="P-loop containing nucleotide triphosphate hydrolases"/>
    <property type="match status" value="2"/>
</dbReference>
<dbReference type="NCBIfam" id="TIGR00634">
    <property type="entry name" value="recN"/>
    <property type="match status" value="1"/>
</dbReference>
<protein>
    <recommendedName>
        <fullName evidence="3 9">DNA repair protein RecN</fullName>
    </recommendedName>
    <alternativeName>
        <fullName evidence="8 9">Recombination protein N</fullName>
    </alternativeName>
</protein>
<dbReference type="GO" id="GO:0009432">
    <property type="term" value="P:SOS response"/>
    <property type="evidence" value="ECO:0007669"/>
    <property type="project" value="TreeGrafter"/>
</dbReference>
<dbReference type="SUPFAM" id="SSF52540">
    <property type="entry name" value="P-loop containing nucleoside triphosphate hydrolases"/>
    <property type="match status" value="2"/>
</dbReference>
<dbReference type="Proteomes" id="UP000500961">
    <property type="component" value="Chromosome"/>
</dbReference>
<dbReference type="KEGG" id="ttz:FHG85_04600"/>
<evidence type="ECO:0000256" key="3">
    <source>
        <dbReference type="ARBA" id="ARBA00021315"/>
    </source>
</evidence>
<dbReference type="AlphaFoldDB" id="A0A7D3Y3V3"/>
<keyword evidence="6" id="KW-0067">ATP-binding</keyword>
<sequence length="556" mass="62972">MIRRLYIQNYAIIDELEIEFKKGLNIITGETGAGKSILLGALSLIQGQRADTFVLKSEGKSCIVEAEFDISSYNLQSFFNQYDIDYDDLTIVRRQINSNGKSRAFINEIPVNLNQLKELANRLIDIHSQHQNLLLGNALFQLNVLDALAVSEDDLADYSKVYNNYKRLKQELNQLEAKAESAKQEFDYLSYQLNELKAANLKENELDELEQLQNELNHAADIKSALEFAYASLNADELSILPKLKEIELQLKKIEPYYGSITEHVQRLESARLEIKDISDELDFLNARVEVNDDELERVTQRIDTIYALLNKHRLSEYNELLDLKDKLEKQVSEIENIDFSLDEKRKALKQVEDILSAKSDALSKNRKQTVPKVEKHVSELLQTLGIKHAVFKISIDKVDEFQPWGRDKVVFYFSANKQVAPQELSKVASGGELSRLMLALKSLLVKSSGLPTVIFDEIDTGVSGEIAHRMGEIIYSLSKGMQVINITHLPQIAAKGTTHFLVYKRITDHQSLTEIKLLSPEERVNEIAKMLSGEKVTDAALQAAKDLLSSNVSSN</sequence>
<feature type="domain" description="RecF/RecN/SMC N-terminal" evidence="11">
    <location>
        <begin position="1"/>
        <end position="505"/>
    </location>
</feature>
<name>A0A7D3Y3V3_9BACT</name>
<comment type="similarity">
    <text evidence="2 9">Belongs to the RecN family.</text>
</comment>
<dbReference type="GO" id="GO:0043590">
    <property type="term" value="C:bacterial nucleoid"/>
    <property type="evidence" value="ECO:0007669"/>
    <property type="project" value="TreeGrafter"/>
</dbReference>
<dbReference type="PANTHER" id="PTHR11059">
    <property type="entry name" value="DNA REPAIR PROTEIN RECN"/>
    <property type="match status" value="1"/>
</dbReference>
<dbReference type="CDD" id="cd03241">
    <property type="entry name" value="ABC_RecN"/>
    <property type="match status" value="2"/>
</dbReference>
<evidence type="ECO:0000256" key="10">
    <source>
        <dbReference type="SAM" id="Coils"/>
    </source>
</evidence>
<keyword evidence="4" id="KW-0547">Nucleotide-binding</keyword>
<evidence type="ECO:0000256" key="1">
    <source>
        <dbReference type="ARBA" id="ARBA00003618"/>
    </source>
</evidence>
<evidence type="ECO:0000256" key="7">
    <source>
        <dbReference type="ARBA" id="ARBA00023204"/>
    </source>
</evidence>
<keyword evidence="13" id="KW-1185">Reference proteome</keyword>
<evidence type="ECO:0000313" key="13">
    <source>
        <dbReference type="Proteomes" id="UP000500961"/>
    </source>
</evidence>
<evidence type="ECO:0000256" key="5">
    <source>
        <dbReference type="ARBA" id="ARBA00022763"/>
    </source>
</evidence>
<evidence type="ECO:0000256" key="2">
    <source>
        <dbReference type="ARBA" id="ARBA00009441"/>
    </source>
</evidence>
<dbReference type="GO" id="GO:0006310">
    <property type="term" value="P:DNA recombination"/>
    <property type="evidence" value="ECO:0007669"/>
    <property type="project" value="InterPro"/>
</dbReference>